<gene>
    <name evidence="1" type="ORF">IQ17_01729</name>
</gene>
<reference evidence="1 2" key="1">
    <citation type="journal article" date="2015" name="Stand. Genomic Sci.">
        <title>Genomic Encyclopedia of Bacterial and Archaeal Type Strains, Phase III: the genomes of soil and plant-associated and newly described type strains.</title>
        <authorList>
            <person name="Whitman W.B."/>
            <person name="Woyke T."/>
            <person name="Klenk H.P."/>
            <person name="Zhou Y."/>
            <person name="Lilburn T.G."/>
            <person name="Beck B.J."/>
            <person name="De Vos P."/>
            <person name="Vandamme P."/>
            <person name="Eisen J.A."/>
            <person name="Garrity G."/>
            <person name="Hugenholtz P."/>
            <person name="Kyrpides N.C."/>
        </authorList>
    </citation>
    <scope>NUCLEOTIDE SEQUENCE [LARGE SCALE GENOMIC DNA]</scope>
    <source>
        <strain evidence="1 2">CGMCC 1.10947</strain>
    </source>
</reference>
<comment type="caution">
    <text evidence="1">The sequence shown here is derived from an EMBL/GenBank/DDBJ whole genome shotgun (WGS) entry which is preliminary data.</text>
</comment>
<keyword evidence="2" id="KW-1185">Reference proteome</keyword>
<accession>A0A562LMP8</accession>
<name>A0A562LMP8_9BRAD</name>
<dbReference type="RefSeq" id="WP_145630127.1">
    <property type="nucleotide sequence ID" value="NZ_CP088014.1"/>
</dbReference>
<evidence type="ECO:0000313" key="2">
    <source>
        <dbReference type="Proteomes" id="UP000317176"/>
    </source>
</evidence>
<evidence type="ECO:0000313" key="1">
    <source>
        <dbReference type="EMBL" id="TWI08904.1"/>
    </source>
</evidence>
<sequence length="61" mass="6945">MVFRDGSYIDDVYYTGGADITIKTYHGRDDEPDWRRVPVAEMPKEWLLEVKAAVDGALRVG</sequence>
<dbReference type="EMBL" id="VLKL01000003">
    <property type="protein sequence ID" value="TWI08904.1"/>
    <property type="molecule type" value="Genomic_DNA"/>
</dbReference>
<organism evidence="1 2">
    <name type="scientific">Bradyrhizobium daqingense</name>
    <dbReference type="NCBI Taxonomy" id="993502"/>
    <lineage>
        <taxon>Bacteria</taxon>
        <taxon>Pseudomonadati</taxon>
        <taxon>Pseudomonadota</taxon>
        <taxon>Alphaproteobacteria</taxon>
        <taxon>Hyphomicrobiales</taxon>
        <taxon>Nitrobacteraceae</taxon>
        <taxon>Bradyrhizobium</taxon>
    </lineage>
</organism>
<proteinExistence type="predicted"/>
<dbReference type="AlphaFoldDB" id="A0A562LMP8"/>
<dbReference type="OrthoDB" id="8244105at2"/>
<dbReference type="Proteomes" id="UP000317176">
    <property type="component" value="Unassembled WGS sequence"/>
</dbReference>
<protein>
    <submittedName>
        <fullName evidence="1">Uncharacterized protein</fullName>
    </submittedName>
</protein>